<gene>
    <name evidence="4" type="ORF">D6C91_08231</name>
</gene>
<feature type="region of interest" description="Disordered" evidence="2">
    <location>
        <begin position="288"/>
        <end position="315"/>
    </location>
</feature>
<feature type="coiled-coil region" evidence="1">
    <location>
        <begin position="62"/>
        <end position="89"/>
    </location>
</feature>
<feature type="region of interest" description="Disordered" evidence="2">
    <location>
        <begin position="523"/>
        <end position="549"/>
    </location>
</feature>
<reference evidence="4 5" key="1">
    <citation type="submission" date="2018-10" db="EMBL/GenBank/DDBJ databases">
        <title>Fifty Aureobasidium pullulans genomes reveal a recombining polyextremotolerant generalist.</title>
        <authorList>
            <person name="Gostincar C."/>
            <person name="Turk M."/>
            <person name="Zajc J."/>
            <person name="Gunde-Cimerman N."/>
        </authorList>
    </citation>
    <scope>NUCLEOTIDE SEQUENCE [LARGE SCALE GENOMIC DNA]</scope>
    <source>
        <strain evidence="4 5">EXF-3863</strain>
    </source>
</reference>
<evidence type="ECO:0000256" key="2">
    <source>
        <dbReference type="SAM" id="MobiDB-lite"/>
    </source>
</evidence>
<keyword evidence="3" id="KW-0812">Transmembrane</keyword>
<feature type="compositionally biased region" description="Polar residues" evidence="2">
    <location>
        <begin position="844"/>
        <end position="866"/>
    </location>
</feature>
<evidence type="ECO:0000313" key="5">
    <source>
        <dbReference type="Proteomes" id="UP000308005"/>
    </source>
</evidence>
<name>A0A4S9SPK7_AURPU</name>
<dbReference type="EMBL" id="QZBM01000544">
    <property type="protein sequence ID" value="THZ12826.1"/>
    <property type="molecule type" value="Genomic_DNA"/>
</dbReference>
<evidence type="ECO:0000256" key="3">
    <source>
        <dbReference type="SAM" id="Phobius"/>
    </source>
</evidence>
<protein>
    <submittedName>
        <fullName evidence="4">Uncharacterized protein</fullName>
    </submittedName>
</protein>
<proteinExistence type="predicted"/>
<keyword evidence="3" id="KW-0472">Membrane</keyword>
<feature type="compositionally biased region" description="Polar residues" evidence="2">
    <location>
        <begin position="631"/>
        <end position="674"/>
    </location>
</feature>
<feature type="transmembrane region" description="Helical" evidence="3">
    <location>
        <begin position="950"/>
        <end position="970"/>
    </location>
</feature>
<evidence type="ECO:0000313" key="4">
    <source>
        <dbReference type="EMBL" id="THZ12826.1"/>
    </source>
</evidence>
<organism evidence="4 5">
    <name type="scientific">Aureobasidium pullulans</name>
    <name type="common">Black yeast</name>
    <name type="synonym">Pullularia pullulans</name>
    <dbReference type="NCBI Taxonomy" id="5580"/>
    <lineage>
        <taxon>Eukaryota</taxon>
        <taxon>Fungi</taxon>
        <taxon>Dikarya</taxon>
        <taxon>Ascomycota</taxon>
        <taxon>Pezizomycotina</taxon>
        <taxon>Dothideomycetes</taxon>
        <taxon>Dothideomycetidae</taxon>
        <taxon>Dothideales</taxon>
        <taxon>Saccotheciaceae</taxon>
        <taxon>Aureobasidium</taxon>
    </lineage>
</organism>
<feature type="region of interest" description="Disordered" evidence="2">
    <location>
        <begin position="580"/>
        <end position="618"/>
    </location>
</feature>
<feature type="region of interest" description="Disordered" evidence="2">
    <location>
        <begin position="631"/>
        <end position="704"/>
    </location>
</feature>
<feature type="compositionally biased region" description="Low complexity" evidence="2">
    <location>
        <begin position="900"/>
        <end position="909"/>
    </location>
</feature>
<feature type="compositionally biased region" description="Low complexity" evidence="2">
    <location>
        <begin position="687"/>
        <end position="703"/>
    </location>
</feature>
<feature type="compositionally biased region" description="Basic and acidic residues" evidence="2">
    <location>
        <begin position="795"/>
        <end position="813"/>
    </location>
</feature>
<dbReference type="Proteomes" id="UP000308005">
    <property type="component" value="Unassembled WGS sequence"/>
</dbReference>
<feature type="compositionally biased region" description="Polar residues" evidence="2">
    <location>
        <begin position="433"/>
        <end position="479"/>
    </location>
</feature>
<keyword evidence="3" id="KW-1133">Transmembrane helix</keyword>
<feature type="compositionally biased region" description="Acidic residues" evidence="2">
    <location>
        <begin position="288"/>
        <end position="300"/>
    </location>
</feature>
<accession>A0A4S9SPK7</accession>
<feature type="region of interest" description="Disordered" evidence="2">
    <location>
        <begin position="735"/>
        <end position="909"/>
    </location>
</feature>
<feature type="region of interest" description="Disordered" evidence="2">
    <location>
        <begin position="419"/>
        <end position="479"/>
    </location>
</feature>
<feature type="compositionally biased region" description="Polar residues" evidence="2">
    <location>
        <begin position="765"/>
        <end position="788"/>
    </location>
</feature>
<keyword evidence="1" id="KW-0175">Coiled coil</keyword>
<dbReference type="AlphaFoldDB" id="A0A4S9SPK7"/>
<sequence length="1027" mass="111363">MFHTAGCGDCHPLSDRDNDAYHHDTQDLLIACRIPANKHHTTNIRPKMLSEPSSPTVFINAQEPLLNEIERLKEQYNRLEEDFAYYEESNGGLQVQVDNQASDIDAKDREISYLKELVDRTVRDHEKAHEEAEFLRRRSSVLEITVKANAKELNGLYEVEQLLTAREAEARLFAAELLEVKTDRDDKLAEVKGLEGDLERQQLVLDAKDREIDSLYERTDIFERHISITKDLAVDELDDCLYDFVEKVTAIEGDVVKPSPPTSTSKKEKRQSFTGGFNLADEFDALSDGEEEYESEDDEGSDTRSVLSDNSVRSRKRRAKQALAMSALQYLEIQPSIKNPTASVGTQMSPISPKPIKPLPQMASAETQTSPIKSPIKIKTSSTETQTSPIASPVKIQTSSIETQTTSIALPIKIQTTNTGTQFSPVPSPVKIHTSSTETQTSPVGSPTKAQTSSTETQTTPLASPVKTKTTNTGTQFSPIASPIKLQTSCTETQTTPIASPIKARYTNNATQFSPIASPAKLQISSNETQTTPVASPIKPQCTNTATQFSPTASPIQAQTISIDTQTSHIASPIRPVSNSIETQTSPVASPLKAQTANAGTQSSPIAPPLSTKTPTNPIASTVTAQTIGIETQTSPVISPSKAQHTSIGKSSPVTSPTKSAPKYTSNDTQTSPVAFSPRREVPTEKGSQTSSSGVQSSPTSSPRRSIFEVISSYEMISSAASAAQKSPIVATLSKLTPGRSGDETQGSPVAYSPKTQAPRASGAGVQSSPVGNSPRETTPITTSNAVQNKPVAASREKTAAEAFDFKPMRRDDDNESQEQFASERQKSADSGVQPRSKRALEQPSETRATGSGVDISSVNASSSPSGIKALNTKPPRVPKKDTTPKALSPVNVASKRDTTSTTLSSTNTVPPSSTVAVMTKPADVPFYVNQRYIMVPTVWQTIMLEAQTMFLYFIACYIGISIVMSMSEWERAEANGFSPENKYRFMGRRLLHEILGVLSAVVQYLWYLVFGEWFPGSGYQQPLSPG</sequence>
<feature type="compositionally biased region" description="Polar residues" evidence="2">
    <location>
        <begin position="523"/>
        <end position="534"/>
    </location>
</feature>
<comment type="caution">
    <text evidence="4">The sequence shown here is derived from an EMBL/GenBank/DDBJ whole genome shotgun (WGS) entry which is preliminary data.</text>
</comment>
<evidence type="ECO:0000256" key="1">
    <source>
        <dbReference type="SAM" id="Coils"/>
    </source>
</evidence>
<feature type="transmembrane region" description="Helical" evidence="3">
    <location>
        <begin position="991"/>
        <end position="1010"/>
    </location>
</feature>